<name>A0A7G1I717_MYCKA</name>
<accession>A0A7G1I717</accession>
<feature type="region of interest" description="Disordered" evidence="1">
    <location>
        <begin position="1"/>
        <end position="21"/>
    </location>
</feature>
<dbReference type="AlphaFoldDB" id="A0A7G1I717"/>
<evidence type="ECO:0000313" key="2">
    <source>
        <dbReference type="EMBL" id="BCI86224.1"/>
    </source>
</evidence>
<protein>
    <submittedName>
        <fullName evidence="2">Uncharacterized protein</fullName>
    </submittedName>
</protein>
<gene>
    <name evidence="2" type="ORF">NIIDMKKI_14300</name>
</gene>
<dbReference type="Proteomes" id="UP000516380">
    <property type="component" value="Chromosome"/>
</dbReference>
<evidence type="ECO:0000313" key="3">
    <source>
        <dbReference type="Proteomes" id="UP000516380"/>
    </source>
</evidence>
<proteinExistence type="predicted"/>
<keyword evidence="3" id="KW-1185">Reference proteome</keyword>
<evidence type="ECO:0000256" key="1">
    <source>
        <dbReference type="SAM" id="MobiDB-lite"/>
    </source>
</evidence>
<organism evidence="2 3">
    <name type="scientific">Mycobacterium kansasii</name>
    <dbReference type="NCBI Taxonomy" id="1768"/>
    <lineage>
        <taxon>Bacteria</taxon>
        <taxon>Bacillati</taxon>
        <taxon>Actinomycetota</taxon>
        <taxon>Actinomycetes</taxon>
        <taxon>Mycobacteriales</taxon>
        <taxon>Mycobacteriaceae</taxon>
        <taxon>Mycobacterium</taxon>
    </lineage>
</organism>
<dbReference type="EMBL" id="AP023343">
    <property type="protein sequence ID" value="BCI86224.1"/>
    <property type="molecule type" value="Genomic_DNA"/>
</dbReference>
<reference evidence="2 3" key="1">
    <citation type="submission" date="2020-07" db="EMBL/GenBank/DDBJ databases">
        <title>Mycobacterium kansasii (former subtype) with zoonotic potential isolated from diseased indoor pet cat, Japan.</title>
        <authorList>
            <person name="Fukano H."/>
            <person name="Terazono T."/>
            <person name="Hoshino Y."/>
        </authorList>
    </citation>
    <scope>NUCLEOTIDE SEQUENCE [LARGE SCALE GENOMIC DNA]</scope>
    <source>
        <strain evidence="2 3">Kuro-I</strain>
    </source>
</reference>
<sequence>MAKPGKSPHLSDPYPIPVRGTTLGRDCITCALDPPRPTMPAAIPPPPMPPIGIGIIGTPPVAPAARAGSTGPPIAPSPGITELASCAGIDPDQVGGTDIAPTSRA</sequence>